<keyword evidence="1" id="KW-0812">Transmembrane</keyword>
<keyword evidence="3" id="KW-1185">Reference proteome</keyword>
<protein>
    <submittedName>
        <fullName evidence="2">Uncharacterized protein</fullName>
    </submittedName>
</protein>
<sequence>MSEDTTKPAGQGVRLIVSWLLVGALLAYGVIQTGITAARLFTS</sequence>
<dbReference type="AlphaFoldDB" id="A0AAE3YLS5"/>
<name>A0AAE3YLS5_9ACTN</name>
<keyword evidence="1" id="KW-0472">Membrane</keyword>
<dbReference type="Proteomes" id="UP001183643">
    <property type="component" value="Unassembled WGS sequence"/>
</dbReference>
<dbReference type="EMBL" id="JAVDYB010000001">
    <property type="protein sequence ID" value="MDR7276169.1"/>
    <property type="molecule type" value="Genomic_DNA"/>
</dbReference>
<feature type="transmembrane region" description="Helical" evidence="1">
    <location>
        <begin position="12"/>
        <end position="31"/>
    </location>
</feature>
<organism evidence="2 3">
    <name type="scientific">Catenuloplanes atrovinosus</name>
    <dbReference type="NCBI Taxonomy" id="137266"/>
    <lineage>
        <taxon>Bacteria</taxon>
        <taxon>Bacillati</taxon>
        <taxon>Actinomycetota</taxon>
        <taxon>Actinomycetes</taxon>
        <taxon>Micromonosporales</taxon>
        <taxon>Micromonosporaceae</taxon>
        <taxon>Catenuloplanes</taxon>
    </lineage>
</organism>
<evidence type="ECO:0000313" key="2">
    <source>
        <dbReference type="EMBL" id="MDR7276169.1"/>
    </source>
</evidence>
<dbReference type="RefSeq" id="WP_310368121.1">
    <property type="nucleotide sequence ID" value="NZ_JAVDYB010000001.1"/>
</dbReference>
<comment type="caution">
    <text evidence="2">The sequence shown here is derived from an EMBL/GenBank/DDBJ whole genome shotgun (WGS) entry which is preliminary data.</text>
</comment>
<reference evidence="2" key="1">
    <citation type="submission" date="2023-07" db="EMBL/GenBank/DDBJ databases">
        <title>Sequencing the genomes of 1000 actinobacteria strains.</title>
        <authorList>
            <person name="Klenk H.-P."/>
        </authorList>
    </citation>
    <scope>NUCLEOTIDE SEQUENCE</scope>
    <source>
        <strain evidence="2">DSM 44707</strain>
    </source>
</reference>
<evidence type="ECO:0000313" key="3">
    <source>
        <dbReference type="Proteomes" id="UP001183643"/>
    </source>
</evidence>
<evidence type="ECO:0000256" key="1">
    <source>
        <dbReference type="SAM" id="Phobius"/>
    </source>
</evidence>
<gene>
    <name evidence="2" type="ORF">J2S41_002947</name>
</gene>
<proteinExistence type="predicted"/>
<accession>A0AAE3YLS5</accession>
<keyword evidence="1" id="KW-1133">Transmembrane helix</keyword>